<evidence type="ECO:0000256" key="3">
    <source>
        <dbReference type="ARBA" id="ARBA00022833"/>
    </source>
</evidence>
<evidence type="ECO:0000256" key="4">
    <source>
        <dbReference type="ARBA" id="ARBA00032858"/>
    </source>
</evidence>
<comment type="caution">
    <text evidence="7">The sequence shown here is derived from an EMBL/GenBank/DDBJ whole genome shotgun (WGS) entry which is preliminary data.</text>
</comment>
<dbReference type="GO" id="GO:0006516">
    <property type="term" value="P:glycoprotein catabolic process"/>
    <property type="evidence" value="ECO:0007669"/>
    <property type="project" value="TreeGrafter"/>
</dbReference>
<keyword evidence="3" id="KW-0862">Zinc</keyword>
<dbReference type="GO" id="GO:0046872">
    <property type="term" value="F:metal ion binding"/>
    <property type="evidence" value="ECO:0007669"/>
    <property type="project" value="UniProtKB-KW"/>
</dbReference>
<keyword evidence="8" id="KW-1185">Reference proteome</keyword>
<dbReference type="PANTHER" id="PTHR12143:SF19">
    <property type="entry name" value="PEPTIDE-N(4)-(N-ACETYL-BETA-GLUCOSAMINYL)ASPARAGINE AMIDASE"/>
    <property type="match status" value="1"/>
</dbReference>
<dbReference type="OrthoDB" id="409136at2759"/>
<keyword evidence="7" id="KW-0647">Proteasome</keyword>
<gene>
    <name evidence="7" type="ORF">BN980_GECA07s05136g</name>
</gene>
<dbReference type="Gene3D" id="3.10.620.30">
    <property type="match status" value="1"/>
</dbReference>
<evidence type="ECO:0000259" key="6">
    <source>
        <dbReference type="SMART" id="SM00460"/>
    </source>
</evidence>
<dbReference type="STRING" id="1173061.A0A0J9XB89"/>
<dbReference type="SUPFAM" id="SSF54001">
    <property type="entry name" value="Cysteine proteinases"/>
    <property type="match status" value="1"/>
</dbReference>
<dbReference type="PANTHER" id="PTHR12143">
    <property type="entry name" value="PEPTIDE N-GLYCANASE PNGASE -RELATED"/>
    <property type="match status" value="1"/>
</dbReference>
<keyword evidence="2" id="KW-0479">Metal-binding</keyword>
<dbReference type="SMART" id="SM00460">
    <property type="entry name" value="TGc"/>
    <property type="match status" value="1"/>
</dbReference>
<dbReference type="AlphaFoldDB" id="A0A0J9XB89"/>
<accession>A0A0J9XB89</accession>
<protein>
    <recommendedName>
        <fullName evidence="4">Peptide:N-glycanase 1</fullName>
    </recommendedName>
</protein>
<dbReference type="InterPro" id="IPR038765">
    <property type="entry name" value="Papain-like_cys_pep_sf"/>
</dbReference>
<dbReference type="FunFam" id="2.20.25.10:FF:000011">
    <property type="entry name" value="peptide-N(4)-(N-acetyl-beta- glucosaminyl)asparagine amidase"/>
    <property type="match status" value="1"/>
</dbReference>
<dbReference type="GO" id="GO:0000224">
    <property type="term" value="F:peptide-N4-(N-acetyl-beta-glucosaminyl)asparagine amidase activity"/>
    <property type="evidence" value="ECO:0007669"/>
    <property type="project" value="TreeGrafter"/>
</dbReference>
<dbReference type="Pfam" id="PF01841">
    <property type="entry name" value="Transglut_core"/>
    <property type="match status" value="1"/>
</dbReference>
<feature type="domain" description="Transglutaminase-like" evidence="6">
    <location>
        <begin position="149"/>
        <end position="204"/>
    </location>
</feature>
<organism evidence="7 8">
    <name type="scientific">Geotrichum candidum</name>
    <name type="common">Oospora lactis</name>
    <name type="synonym">Dipodascus geotrichum</name>
    <dbReference type="NCBI Taxonomy" id="1173061"/>
    <lineage>
        <taxon>Eukaryota</taxon>
        <taxon>Fungi</taxon>
        <taxon>Dikarya</taxon>
        <taxon>Ascomycota</taxon>
        <taxon>Saccharomycotina</taxon>
        <taxon>Dipodascomycetes</taxon>
        <taxon>Dipodascales</taxon>
        <taxon>Dipodascaceae</taxon>
        <taxon>Geotrichum</taxon>
    </lineage>
</organism>
<dbReference type="GO" id="GO:0005829">
    <property type="term" value="C:cytosol"/>
    <property type="evidence" value="ECO:0007669"/>
    <property type="project" value="TreeGrafter"/>
</dbReference>
<evidence type="ECO:0000256" key="1">
    <source>
        <dbReference type="ARBA" id="ARBA00009390"/>
    </source>
</evidence>
<proteinExistence type="inferred from homology"/>
<dbReference type="InterPro" id="IPR050883">
    <property type="entry name" value="PNGase"/>
</dbReference>
<dbReference type="EMBL" id="CCBN010000007">
    <property type="protein sequence ID" value="CDO54459.1"/>
    <property type="molecule type" value="Genomic_DNA"/>
</dbReference>
<reference evidence="7" key="1">
    <citation type="submission" date="2014-03" db="EMBL/GenBank/DDBJ databases">
        <authorList>
            <person name="Casaregola S."/>
        </authorList>
    </citation>
    <scope>NUCLEOTIDE SEQUENCE [LARGE SCALE GENOMIC DNA]</scope>
    <source>
        <strain evidence="7">CLIB 918</strain>
    </source>
</reference>
<evidence type="ECO:0000313" key="8">
    <source>
        <dbReference type="Proteomes" id="UP000242525"/>
    </source>
</evidence>
<evidence type="ECO:0000256" key="5">
    <source>
        <dbReference type="SAM" id="MobiDB-lite"/>
    </source>
</evidence>
<sequence length="323" mass="37565">MNNITQLINRISELTVLNKSPQEKQFIASLHDSSKVPLKYEDQDLLDYGMSFIPFERLYQKAEEDFAKDDSFGEQDYVAKELVKWFKHEFFTWVNQPPCDVCGGDTQAVGTTSPTPEEKKYGAKHVEVYQCKQCSAIVRFPRYNSIRKLLETRRGRCGEFANTFTFLCRAIGSRARWVWNQEDHVWTEIYSEKQKRWIHIDPSEGAFNEPLIYQDGWGKKMSYCIGYSVEGARDVTKRYVTREDMALPRDKVSEPLLAKAMEDITIERRRKFTDEERKKLEEDDELEKKELDGYSPSQTTNGEVGPRESGAGEWTAQRGEDGR</sequence>
<name>A0A0J9XB89_GEOCN</name>
<evidence type="ECO:0000313" key="7">
    <source>
        <dbReference type="EMBL" id="CDO54459.1"/>
    </source>
</evidence>
<evidence type="ECO:0000256" key="2">
    <source>
        <dbReference type="ARBA" id="ARBA00022723"/>
    </source>
</evidence>
<dbReference type="GO" id="GO:0000502">
    <property type="term" value="C:proteasome complex"/>
    <property type="evidence" value="ECO:0007669"/>
    <property type="project" value="UniProtKB-KW"/>
</dbReference>
<feature type="region of interest" description="Disordered" evidence="5">
    <location>
        <begin position="272"/>
        <end position="323"/>
    </location>
</feature>
<dbReference type="Proteomes" id="UP000242525">
    <property type="component" value="Unassembled WGS sequence"/>
</dbReference>
<feature type="compositionally biased region" description="Basic and acidic residues" evidence="5">
    <location>
        <begin position="272"/>
        <end position="292"/>
    </location>
</feature>
<comment type="similarity">
    <text evidence="1">Belongs to the transglutaminase-like superfamily. PNGase family.</text>
</comment>
<dbReference type="InterPro" id="IPR002931">
    <property type="entry name" value="Transglutaminase-like"/>
</dbReference>
<dbReference type="GO" id="GO:0005634">
    <property type="term" value="C:nucleus"/>
    <property type="evidence" value="ECO:0007669"/>
    <property type="project" value="TreeGrafter"/>
</dbReference>
<dbReference type="Gene3D" id="2.20.25.10">
    <property type="match status" value="1"/>
</dbReference>